<feature type="transmembrane region" description="Helical" evidence="6">
    <location>
        <begin position="371"/>
        <end position="393"/>
    </location>
</feature>
<dbReference type="Proteomes" id="UP000280197">
    <property type="component" value="Chromosome"/>
</dbReference>
<dbReference type="AlphaFoldDB" id="A0A3Q9BUV4"/>
<feature type="transmembrane region" description="Helical" evidence="6">
    <location>
        <begin position="744"/>
        <end position="770"/>
    </location>
</feature>
<feature type="transmembrane region" description="Helical" evidence="6">
    <location>
        <begin position="341"/>
        <end position="359"/>
    </location>
</feature>
<organism evidence="8 9">
    <name type="scientific">Streptomyces aquilus</name>
    <dbReference type="NCBI Taxonomy" id="2548456"/>
    <lineage>
        <taxon>Bacteria</taxon>
        <taxon>Bacillati</taxon>
        <taxon>Actinomycetota</taxon>
        <taxon>Actinomycetes</taxon>
        <taxon>Kitasatosporales</taxon>
        <taxon>Streptomycetaceae</taxon>
        <taxon>Streptomyces</taxon>
    </lineage>
</organism>
<gene>
    <name evidence="8" type="ORF">EJC51_01540</name>
</gene>
<keyword evidence="9" id="KW-1185">Reference proteome</keyword>
<protein>
    <submittedName>
        <fullName evidence="8">ABC transporter permease</fullName>
    </submittedName>
</protein>
<evidence type="ECO:0000259" key="7">
    <source>
        <dbReference type="Pfam" id="PF02687"/>
    </source>
</evidence>
<dbReference type="GO" id="GO:0005886">
    <property type="term" value="C:plasma membrane"/>
    <property type="evidence" value="ECO:0007669"/>
    <property type="project" value="UniProtKB-SubCell"/>
</dbReference>
<comment type="subcellular location">
    <subcellularLocation>
        <location evidence="1">Cell membrane</location>
        <topology evidence="1">Multi-pass membrane protein</topology>
    </subcellularLocation>
</comment>
<evidence type="ECO:0000256" key="4">
    <source>
        <dbReference type="ARBA" id="ARBA00022989"/>
    </source>
</evidence>
<name>A0A3Q9BUV4_9ACTN</name>
<evidence type="ECO:0000256" key="3">
    <source>
        <dbReference type="ARBA" id="ARBA00022692"/>
    </source>
</evidence>
<feature type="transmembrane region" description="Helical" evidence="6">
    <location>
        <begin position="700"/>
        <end position="724"/>
    </location>
</feature>
<dbReference type="Pfam" id="PF02687">
    <property type="entry name" value="FtsX"/>
    <property type="match status" value="2"/>
</dbReference>
<feature type="domain" description="ABC3 transporter permease C-terminal" evidence="7">
    <location>
        <begin position="664"/>
        <end position="766"/>
    </location>
</feature>
<reference evidence="8 9" key="1">
    <citation type="submission" date="2018-12" db="EMBL/GenBank/DDBJ databases">
        <authorList>
            <person name="Li K."/>
        </authorList>
    </citation>
    <scope>NUCLEOTIDE SEQUENCE [LARGE SCALE GENOMIC DNA]</scope>
    <source>
        <strain evidence="9">CR22</strain>
    </source>
</reference>
<evidence type="ECO:0000256" key="2">
    <source>
        <dbReference type="ARBA" id="ARBA00022475"/>
    </source>
</evidence>
<feature type="transmembrane region" description="Helical" evidence="6">
    <location>
        <begin position="31"/>
        <end position="52"/>
    </location>
</feature>
<feature type="transmembrane region" description="Helical" evidence="6">
    <location>
        <begin position="202"/>
        <end position="227"/>
    </location>
</feature>
<feature type="transmembrane region" description="Helical" evidence="6">
    <location>
        <begin position="658"/>
        <end position="679"/>
    </location>
</feature>
<proteinExistence type="predicted"/>
<evidence type="ECO:0000313" key="9">
    <source>
        <dbReference type="Proteomes" id="UP000280197"/>
    </source>
</evidence>
<keyword evidence="5 6" id="KW-0472">Membrane</keyword>
<accession>A0A3Q9BUV4</accession>
<feature type="transmembrane region" description="Helical" evidence="6">
    <location>
        <begin position="248"/>
        <end position="273"/>
    </location>
</feature>
<dbReference type="KEGG" id="saqu:EJC51_01540"/>
<evidence type="ECO:0000256" key="5">
    <source>
        <dbReference type="ARBA" id="ARBA00023136"/>
    </source>
</evidence>
<sequence>MVSPPVRRRLGGLRALAFGARLALFGGRNSAIRTSLTAVGVGLGVAMLLFAASVPTVRNHRDQRIHQRIDVNLSDRAITRSDHTVLVRDIDTVFRGEKIRGRMVQPEGPAAPLPPGVLRYPRPGEMVVSPALHKLLNAPGNGLLRERLAHPIAGEIGDAGLLAPGEHVFYLVANHMAPDAGPTRRLDHFGKTYPRKPLPPELLLLCIAGIVVLLVPVGAFIAAAVRFGGERRDRRLAALRLVGANRGMTATIAAGEVALSTLAGTALGVVLFMTGRQFAGTVELQGLGVFPQDLTPQPLLAALVVVAVLSLSLGITQLSMHKVAVEPLGVVRKSGSTSRRLWWRIALPLLGLILLRLSVRSPADLHGTSGVVLLLIGMLSLLVGVTAVLPWAVERLTRLLGGFGPLPWQLAVRGLQLNGEATSRSVNGIAVAVAGAVALQTLLTGLAHNPVDSTARGAYGPSASTRVAVARLDDGGTRGAAYAPVLATTPGVQRAVEFRELSMSPLNGGFPQTVLIADCAHLRLLAQLPSCSDGDAFLTAPPGTDTRHDLTTWAAGMKLRMDMYGPRWTVPHIAATVRATPAYPAAVSSERTLLATPEAAGHTAIAHAVSTVGLTYATGFEDVEDHIRTAAARLDPAFSVEFPGKSQGNPALDGVRRALLAGVTAVLVLIAASMLLGALEQVRERARVLSVLVAFGTPRRTLATSVFLQSVLPVGLGLLVAESIGTALGSSLLDLVGIPAPRNWSTLLAIAGIGATVSLGVTLLTLPALWRSTRPQGLRHE</sequence>
<feature type="transmembrane region" description="Helical" evidence="6">
    <location>
        <begin position="299"/>
        <end position="320"/>
    </location>
</feature>
<evidence type="ECO:0000313" key="8">
    <source>
        <dbReference type="EMBL" id="AZP14941.1"/>
    </source>
</evidence>
<keyword evidence="3 6" id="KW-0812">Transmembrane</keyword>
<feature type="domain" description="ABC3 transporter permease C-terminal" evidence="7">
    <location>
        <begin position="210"/>
        <end position="318"/>
    </location>
</feature>
<keyword evidence="4 6" id="KW-1133">Transmembrane helix</keyword>
<evidence type="ECO:0000256" key="1">
    <source>
        <dbReference type="ARBA" id="ARBA00004651"/>
    </source>
</evidence>
<dbReference type="InterPro" id="IPR003838">
    <property type="entry name" value="ABC3_permease_C"/>
</dbReference>
<evidence type="ECO:0000256" key="6">
    <source>
        <dbReference type="SAM" id="Phobius"/>
    </source>
</evidence>
<dbReference type="EMBL" id="CP034463">
    <property type="protein sequence ID" value="AZP14941.1"/>
    <property type="molecule type" value="Genomic_DNA"/>
</dbReference>
<keyword evidence="2" id="KW-1003">Cell membrane</keyword>